<dbReference type="InterPro" id="IPR036629">
    <property type="entry name" value="YjbJ_sf"/>
</dbReference>
<organism evidence="1 2">
    <name type="scientific">Winslowiella toletana</name>
    <dbReference type="NCBI Taxonomy" id="92490"/>
    <lineage>
        <taxon>Bacteria</taxon>
        <taxon>Pseudomonadati</taxon>
        <taxon>Pseudomonadota</taxon>
        <taxon>Gammaproteobacteria</taxon>
        <taxon>Enterobacterales</taxon>
        <taxon>Erwiniaceae</taxon>
        <taxon>Winslowiella</taxon>
    </lineage>
</organism>
<sequence>MNSDIIVGRYKQLKGQLWLMWAEWFDNDCAWVAGNNDWLSGILQEDYGREQQDPVVKSTSSQEPLQ</sequence>
<evidence type="ECO:0000313" key="1">
    <source>
        <dbReference type="EMBL" id="MBP2169642.1"/>
    </source>
</evidence>
<gene>
    <name evidence="1" type="ORF">J2125_002834</name>
</gene>
<keyword evidence="2" id="KW-1185">Reference proteome</keyword>
<name>A0ABS4PBU0_9GAMM</name>
<dbReference type="Gene3D" id="1.10.1470.10">
    <property type="entry name" value="YjbJ"/>
    <property type="match status" value="1"/>
</dbReference>
<protein>
    <submittedName>
        <fullName evidence="1">Uncharacterized protein YjbJ (UPF0337 family)</fullName>
    </submittedName>
</protein>
<comment type="caution">
    <text evidence="1">The sequence shown here is derived from an EMBL/GenBank/DDBJ whole genome shotgun (WGS) entry which is preliminary data.</text>
</comment>
<accession>A0ABS4PBU0</accession>
<reference evidence="2" key="1">
    <citation type="submission" date="2023-07" db="EMBL/GenBank/DDBJ databases">
        <title>Genome mining of underrepresented organisms for secondary metabolites.</title>
        <authorList>
            <person name="D'Agostino P.M."/>
        </authorList>
    </citation>
    <scope>NUCLEOTIDE SEQUENCE [LARGE SCALE GENOMIC DNA]</scope>
    <source>
        <strain evidence="2">WS4403</strain>
    </source>
</reference>
<evidence type="ECO:0000313" key="2">
    <source>
        <dbReference type="Proteomes" id="UP001195624"/>
    </source>
</evidence>
<dbReference type="SUPFAM" id="SSF69047">
    <property type="entry name" value="Hypothetical protein YjbJ"/>
    <property type="match status" value="1"/>
</dbReference>
<dbReference type="Proteomes" id="UP001195624">
    <property type="component" value="Unassembled WGS sequence"/>
</dbReference>
<dbReference type="EMBL" id="JAGGMQ010000001">
    <property type="protein sequence ID" value="MBP2169642.1"/>
    <property type="molecule type" value="Genomic_DNA"/>
</dbReference>
<dbReference type="RefSeq" id="WP_017800598.1">
    <property type="nucleotide sequence ID" value="NZ_JAGGMQ010000001.1"/>
</dbReference>
<proteinExistence type="predicted"/>